<gene>
    <name evidence="4" type="ORF">SAMN06265355_12095</name>
</gene>
<dbReference type="SUPFAM" id="SSF52091">
    <property type="entry name" value="SpoIIaa-like"/>
    <property type="match status" value="1"/>
</dbReference>
<reference evidence="5" key="1">
    <citation type="submission" date="2017-06" db="EMBL/GenBank/DDBJ databases">
        <authorList>
            <person name="Varghese N."/>
            <person name="Submissions S."/>
        </authorList>
    </citation>
    <scope>NUCLEOTIDE SEQUENCE [LARGE SCALE GENOMIC DNA]</scope>
    <source>
        <strain evidence="5">DSM 44485</strain>
    </source>
</reference>
<dbReference type="Gene3D" id="3.30.750.24">
    <property type="entry name" value="STAS domain"/>
    <property type="match status" value="1"/>
</dbReference>
<dbReference type="InterPro" id="IPR002645">
    <property type="entry name" value="STAS_dom"/>
</dbReference>
<evidence type="ECO:0000256" key="1">
    <source>
        <dbReference type="ARBA" id="ARBA00009013"/>
    </source>
</evidence>
<dbReference type="AlphaFoldDB" id="A0A239FFS5"/>
<dbReference type="Pfam" id="PF01740">
    <property type="entry name" value="STAS"/>
    <property type="match status" value="1"/>
</dbReference>
<proteinExistence type="inferred from homology"/>
<dbReference type="InterPro" id="IPR036513">
    <property type="entry name" value="STAS_dom_sf"/>
</dbReference>
<dbReference type="NCBIfam" id="TIGR00377">
    <property type="entry name" value="ant_ant_sig"/>
    <property type="match status" value="1"/>
</dbReference>
<dbReference type="PROSITE" id="PS50801">
    <property type="entry name" value="STAS"/>
    <property type="match status" value="1"/>
</dbReference>
<comment type="similarity">
    <text evidence="1 2">Belongs to the anti-sigma-factor antagonist family.</text>
</comment>
<protein>
    <recommendedName>
        <fullName evidence="2">Anti-sigma factor antagonist</fullName>
    </recommendedName>
</protein>
<evidence type="ECO:0000256" key="2">
    <source>
        <dbReference type="RuleBase" id="RU003749"/>
    </source>
</evidence>
<accession>A0A239FFS5</accession>
<dbReference type="EMBL" id="FZNP01000020">
    <property type="protein sequence ID" value="SNS55779.1"/>
    <property type="molecule type" value="Genomic_DNA"/>
</dbReference>
<dbReference type="GO" id="GO:0043856">
    <property type="term" value="F:anti-sigma factor antagonist activity"/>
    <property type="evidence" value="ECO:0007669"/>
    <property type="project" value="InterPro"/>
</dbReference>
<dbReference type="RefSeq" id="WP_089316203.1">
    <property type="nucleotide sequence ID" value="NZ_FZNP01000020.1"/>
</dbReference>
<name>A0A239FFS5_9ACTN</name>
<sequence>MSFGAGETPEGTPIDPLRVRSDLRGPCLLVEAEGELTILTAGALREHVLADMRAMSGPPLIVLDVGEVSFCDSSGLNAMITLWKAAHAAGGEFVLARPERRFRTIIERSGLDRHLIAHPTTEQALDALSAR</sequence>
<organism evidence="4 5">
    <name type="scientific">Actinomadura mexicana</name>
    <dbReference type="NCBI Taxonomy" id="134959"/>
    <lineage>
        <taxon>Bacteria</taxon>
        <taxon>Bacillati</taxon>
        <taxon>Actinomycetota</taxon>
        <taxon>Actinomycetes</taxon>
        <taxon>Streptosporangiales</taxon>
        <taxon>Thermomonosporaceae</taxon>
        <taxon>Actinomadura</taxon>
    </lineage>
</organism>
<dbReference type="CDD" id="cd07043">
    <property type="entry name" value="STAS_anti-anti-sigma_factors"/>
    <property type="match status" value="1"/>
</dbReference>
<dbReference type="PANTHER" id="PTHR33495:SF2">
    <property type="entry name" value="ANTI-SIGMA FACTOR ANTAGONIST TM_1081-RELATED"/>
    <property type="match status" value="1"/>
</dbReference>
<evidence type="ECO:0000259" key="3">
    <source>
        <dbReference type="PROSITE" id="PS50801"/>
    </source>
</evidence>
<keyword evidence="5" id="KW-1185">Reference proteome</keyword>
<dbReference type="InterPro" id="IPR003658">
    <property type="entry name" value="Anti-sigma_ant"/>
</dbReference>
<dbReference type="PANTHER" id="PTHR33495">
    <property type="entry name" value="ANTI-SIGMA FACTOR ANTAGONIST TM_1081-RELATED-RELATED"/>
    <property type="match status" value="1"/>
</dbReference>
<evidence type="ECO:0000313" key="4">
    <source>
        <dbReference type="EMBL" id="SNS55779.1"/>
    </source>
</evidence>
<dbReference type="Proteomes" id="UP000198420">
    <property type="component" value="Unassembled WGS sequence"/>
</dbReference>
<dbReference type="OrthoDB" id="3532493at2"/>
<evidence type="ECO:0000313" key="5">
    <source>
        <dbReference type="Proteomes" id="UP000198420"/>
    </source>
</evidence>
<feature type="domain" description="STAS" evidence="3">
    <location>
        <begin position="28"/>
        <end position="128"/>
    </location>
</feature>